<keyword evidence="2" id="KW-1133">Transmembrane helix</keyword>
<dbReference type="RefSeq" id="WP_185122475.1">
    <property type="nucleotide sequence ID" value="NZ_JACJVQ010000021.1"/>
</dbReference>
<dbReference type="Proteomes" id="UP000535838">
    <property type="component" value="Unassembled WGS sequence"/>
</dbReference>
<reference evidence="3 4" key="1">
    <citation type="submission" date="2020-08" db="EMBL/GenBank/DDBJ databases">
        <title>Cohnella phylogeny.</title>
        <authorList>
            <person name="Dunlap C."/>
        </authorList>
    </citation>
    <scope>NUCLEOTIDE SEQUENCE [LARGE SCALE GENOMIC DNA]</scope>
    <source>
        <strain evidence="3 4">DSM 25241</strain>
    </source>
</reference>
<keyword evidence="1" id="KW-0175">Coiled coil</keyword>
<feature type="coiled-coil region" evidence="1">
    <location>
        <begin position="186"/>
        <end position="231"/>
    </location>
</feature>
<feature type="transmembrane region" description="Helical" evidence="2">
    <location>
        <begin position="77"/>
        <end position="97"/>
    </location>
</feature>
<dbReference type="EMBL" id="JACJVQ010000021">
    <property type="protein sequence ID" value="MBB6637260.1"/>
    <property type="molecule type" value="Genomic_DNA"/>
</dbReference>
<proteinExistence type="predicted"/>
<organism evidence="3 4">
    <name type="scientific">Cohnella thailandensis</name>
    <dbReference type="NCBI Taxonomy" id="557557"/>
    <lineage>
        <taxon>Bacteria</taxon>
        <taxon>Bacillati</taxon>
        <taxon>Bacillota</taxon>
        <taxon>Bacilli</taxon>
        <taxon>Bacillales</taxon>
        <taxon>Paenibacillaceae</taxon>
        <taxon>Cohnella</taxon>
    </lineage>
</organism>
<evidence type="ECO:0000256" key="2">
    <source>
        <dbReference type="SAM" id="Phobius"/>
    </source>
</evidence>
<protein>
    <submittedName>
        <fullName evidence="3">Uncharacterized protein</fullName>
    </submittedName>
</protein>
<dbReference type="AlphaFoldDB" id="A0A841T595"/>
<keyword evidence="2" id="KW-0812">Transmembrane</keyword>
<name>A0A841T595_9BACL</name>
<gene>
    <name evidence="3" type="ORF">H7B67_24295</name>
</gene>
<evidence type="ECO:0000313" key="3">
    <source>
        <dbReference type="EMBL" id="MBB6637260.1"/>
    </source>
</evidence>
<keyword evidence="4" id="KW-1185">Reference proteome</keyword>
<comment type="caution">
    <text evidence="3">The sequence shown here is derived from an EMBL/GenBank/DDBJ whole genome shotgun (WGS) entry which is preliminary data.</text>
</comment>
<evidence type="ECO:0000313" key="4">
    <source>
        <dbReference type="Proteomes" id="UP000535838"/>
    </source>
</evidence>
<accession>A0A841T595</accession>
<feature type="transmembrane region" description="Helical" evidence="2">
    <location>
        <begin position="103"/>
        <end position="123"/>
    </location>
</feature>
<keyword evidence="2" id="KW-0472">Membrane</keyword>
<sequence length="388" mass="44798">MPEELQPDQESPDRNVLVVWLSAIQRKFDPPLEKARDRYSEPQGWVGIWLLRSLFGAKYEKMSEEGASGILNALSGIWQKVVTVLLLIGAISAHSAFDFHLPIWGSLLAYAPVALSLIISLYANLARMLTLTDPYFNSNAYKLFRKQEYLMFLPYFRETKLTFKDVKELVHLMYRENALDVVVAEHEKLHEKSDKLIEHYEKTQDQLARQLKKAEEDIDKLKEYSGKLLRLSKANEEGFNSAISTLYRLRSGDSLFGYGDLRVVSDFSLFEYEDPYLIRVCEQGTTETPSRIDIHDPDYQHYSSVKLVRGSNTIEYATSDREGRTVASYWIELPSKRVLVYNFHYDSTFKGMNDIINTKEMYRYIRGICILLEDRGLIDRGGTLHGSI</sequence>
<evidence type="ECO:0000256" key="1">
    <source>
        <dbReference type="SAM" id="Coils"/>
    </source>
</evidence>